<dbReference type="InterPro" id="IPR003423">
    <property type="entry name" value="OMP_efflux"/>
</dbReference>
<reference evidence="3 4" key="1">
    <citation type="submission" date="2018-07" db="EMBL/GenBank/DDBJ databases">
        <title>Genomic Encyclopedia of Type Strains, Phase IV (KMG-IV): sequencing the most valuable type-strain genomes for metagenomic binning, comparative biology and taxonomic classification.</title>
        <authorList>
            <person name="Goeker M."/>
        </authorList>
    </citation>
    <scope>NUCLEOTIDE SEQUENCE [LARGE SCALE GENOMIC DNA]</scope>
    <source>
        <strain evidence="3 4">DSM 26725</strain>
    </source>
</reference>
<dbReference type="EMBL" id="QRDP01000004">
    <property type="protein sequence ID" value="RED16690.1"/>
    <property type="molecule type" value="Genomic_DNA"/>
</dbReference>
<dbReference type="Proteomes" id="UP000256310">
    <property type="component" value="Unassembled WGS sequence"/>
</dbReference>
<dbReference type="AlphaFoldDB" id="A0A3D9FFU7"/>
<gene>
    <name evidence="3" type="ORF">DFR46_1717</name>
</gene>
<evidence type="ECO:0000313" key="4">
    <source>
        <dbReference type="Proteomes" id="UP000256310"/>
    </source>
</evidence>
<keyword evidence="2" id="KW-0175">Coiled coil</keyword>
<comment type="caution">
    <text evidence="3">The sequence shown here is derived from an EMBL/GenBank/DDBJ whole genome shotgun (WGS) entry which is preliminary data.</text>
</comment>
<organism evidence="3 4">
    <name type="scientific">Parasphingopyxis lamellibrachiae</name>
    <dbReference type="NCBI Taxonomy" id="680125"/>
    <lineage>
        <taxon>Bacteria</taxon>
        <taxon>Pseudomonadati</taxon>
        <taxon>Pseudomonadota</taxon>
        <taxon>Alphaproteobacteria</taxon>
        <taxon>Sphingomonadales</taxon>
        <taxon>Sphingomonadaceae</taxon>
        <taxon>Parasphingopyxis</taxon>
    </lineage>
</organism>
<comment type="similarity">
    <text evidence="1">Belongs to the outer membrane factor (OMF) (TC 1.B.17) family.</text>
</comment>
<dbReference type="InterPro" id="IPR010131">
    <property type="entry name" value="MdtP/NodT-like"/>
</dbReference>
<dbReference type="GO" id="GO:0015562">
    <property type="term" value="F:efflux transmembrane transporter activity"/>
    <property type="evidence" value="ECO:0007669"/>
    <property type="project" value="InterPro"/>
</dbReference>
<keyword evidence="4" id="KW-1185">Reference proteome</keyword>
<feature type="coiled-coil region" evidence="2">
    <location>
        <begin position="291"/>
        <end position="318"/>
    </location>
</feature>
<dbReference type="Gene3D" id="1.20.1600.10">
    <property type="entry name" value="Outer membrane efflux proteins (OEP)"/>
    <property type="match status" value="1"/>
</dbReference>
<evidence type="ECO:0000256" key="1">
    <source>
        <dbReference type="ARBA" id="ARBA00007613"/>
    </source>
</evidence>
<dbReference type="SUPFAM" id="SSF56954">
    <property type="entry name" value="Outer membrane efflux proteins (OEP)"/>
    <property type="match status" value="1"/>
</dbReference>
<evidence type="ECO:0000256" key="2">
    <source>
        <dbReference type="SAM" id="Coils"/>
    </source>
</evidence>
<dbReference type="Pfam" id="PF02321">
    <property type="entry name" value="OEP"/>
    <property type="match status" value="2"/>
</dbReference>
<dbReference type="PANTHER" id="PTHR30203">
    <property type="entry name" value="OUTER MEMBRANE CATION EFFLUX PROTEIN"/>
    <property type="match status" value="1"/>
</dbReference>
<sequence length="414" mass="45420">MLNLARAAILAGVTLATPALSETITLENAIALALNQAPEADANAARLEALRAARAQAGVSPNPTVELYGENLLGTGQNRFVDGAEITASYAQTIERGGKREARVTLASREIDVAEAEALVQRLDIAQRVQTAYVEAMTAQAMVEVTSEQLRLARALEVEVNRRVQEARDPLFAGTRAATRVAEAQVDFDLAEHARSAALTRLAALWDSSSEDLTVDNDAFFELGTSGDLQSRPSVADLRVYEARVRRAEAAIELERARRVQDPTVRGGVRYLNQSREFALVVGASIPLGRNDTNRANIARAIAERRQAEANIEVARVARLRAVRLAHERVEETRLEATAILQRVYPGAQRTLEQVREGFARGGFRHVDIDEAQTRLGVVRERIVDAAAEYHRARVELDRLTGRFAAPLPLEENR</sequence>
<dbReference type="PANTHER" id="PTHR30203:SF24">
    <property type="entry name" value="BLR4935 PROTEIN"/>
    <property type="match status" value="1"/>
</dbReference>
<proteinExistence type="inferred from homology"/>
<accession>A0A3D9FFU7</accession>
<dbReference type="OrthoDB" id="9791261at2"/>
<evidence type="ECO:0000313" key="3">
    <source>
        <dbReference type="EMBL" id="RED16690.1"/>
    </source>
</evidence>
<name>A0A3D9FFU7_9SPHN</name>
<protein>
    <submittedName>
        <fullName evidence="3">Cobalt-zinc-cadmium efflux system outer membrane protein</fullName>
    </submittedName>
</protein>